<keyword evidence="2" id="KW-0325">Glycoprotein</keyword>
<evidence type="ECO:0000256" key="1">
    <source>
        <dbReference type="ARBA" id="ARBA00022729"/>
    </source>
</evidence>
<evidence type="ECO:0000313" key="4">
    <source>
        <dbReference type="Proteomes" id="UP001516400"/>
    </source>
</evidence>
<reference evidence="3 4" key="1">
    <citation type="journal article" date="2021" name="BMC Biol.">
        <title>Horizontally acquired antibacterial genes associated with adaptive radiation of ladybird beetles.</title>
        <authorList>
            <person name="Li H.S."/>
            <person name="Tang X.F."/>
            <person name="Huang Y.H."/>
            <person name="Xu Z.Y."/>
            <person name="Chen M.L."/>
            <person name="Du X.Y."/>
            <person name="Qiu B.Y."/>
            <person name="Chen P.T."/>
            <person name="Zhang W."/>
            <person name="Slipinski A."/>
            <person name="Escalona H.E."/>
            <person name="Waterhouse R.M."/>
            <person name="Zwick A."/>
            <person name="Pang H."/>
        </authorList>
    </citation>
    <scope>NUCLEOTIDE SEQUENCE [LARGE SCALE GENOMIC DNA]</scope>
    <source>
        <strain evidence="3">SYSU2018</strain>
    </source>
</reference>
<accession>A0ABD2NGE3</accession>
<protein>
    <submittedName>
        <fullName evidence="3">Uncharacterized protein</fullName>
    </submittedName>
</protein>
<dbReference type="EMBL" id="JABFTP020000103">
    <property type="protein sequence ID" value="KAL3277785.1"/>
    <property type="molecule type" value="Genomic_DNA"/>
</dbReference>
<evidence type="ECO:0000313" key="3">
    <source>
        <dbReference type="EMBL" id="KAL3277785.1"/>
    </source>
</evidence>
<keyword evidence="1" id="KW-0732">Signal</keyword>
<sequence>MSHSKEMLKSVNVIISLIQEQVADVLSIGDSVDLVYAAAAVTIHEAMPIPKLPQRSHESAPWRLRLEGKFVDMRKKIGIIHTHLYSNQLFKKLCRSVQVVASEFCIKAKDPSFNDKMKRICDRLKQKIKALGFSMKCWVCRSDLDIPCGDPFDNKTLPITDCNLVQHGTYSTVRTRGCLKTTEIVDGVKNVIRECDFSGMEEIKDDNLCYEN</sequence>
<keyword evidence="4" id="KW-1185">Reference proteome</keyword>
<comment type="caution">
    <text evidence="3">The sequence shown here is derived from an EMBL/GenBank/DDBJ whole genome shotgun (WGS) entry which is preliminary data.</text>
</comment>
<proteinExistence type="predicted"/>
<dbReference type="Proteomes" id="UP001516400">
    <property type="component" value="Unassembled WGS sequence"/>
</dbReference>
<gene>
    <name evidence="3" type="ORF">HHI36_013127</name>
</gene>
<dbReference type="Pfam" id="PF17064">
    <property type="entry name" value="QVR"/>
    <property type="match status" value="1"/>
</dbReference>
<dbReference type="AlphaFoldDB" id="A0ABD2NGE3"/>
<evidence type="ECO:0000256" key="2">
    <source>
        <dbReference type="ARBA" id="ARBA00023180"/>
    </source>
</evidence>
<dbReference type="InterPro" id="IPR031424">
    <property type="entry name" value="QVR-like"/>
</dbReference>
<organism evidence="3 4">
    <name type="scientific">Cryptolaemus montrouzieri</name>
    <dbReference type="NCBI Taxonomy" id="559131"/>
    <lineage>
        <taxon>Eukaryota</taxon>
        <taxon>Metazoa</taxon>
        <taxon>Ecdysozoa</taxon>
        <taxon>Arthropoda</taxon>
        <taxon>Hexapoda</taxon>
        <taxon>Insecta</taxon>
        <taxon>Pterygota</taxon>
        <taxon>Neoptera</taxon>
        <taxon>Endopterygota</taxon>
        <taxon>Coleoptera</taxon>
        <taxon>Polyphaga</taxon>
        <taxon>Cucujiformia</taxon>
        <taxon>Coccinelloidea</taxon>
        <taxon>Coccinellidae</taxon>
        <taxon>Scymninae</taxon>
        <taxon>Scymnini</taxon>
        <taxon>Cryptolaemus</taxon>
    </lineage>
</organism>
<name>A0ABD2NGE3_9CUCU</name>